<evidence type="ECO:0000313" key="2">
    <source>
        <dbReference type="Proteomes" id="UP000783102"/>
    </source>
</evidence>
<dbReference type="EMBL" id="JAANEY010000001">
    <property type="protein sequence ID" value="MBT8551243.1"/>
    <property type="molecule type" value="Genomic_DNA"/>
</dbReference>
<dbReference type="Proteomes" id="UP000783102">
    <property type="component" value="Unassembled WGS sequence"/>
</dbReference>
<dbReference type="NCBIfam" id="TIGR03055">
    <property type="entry name" value="photo_alph_chp2"/>
    <property type="match status" value="1"/>
</dbReference>
<dbReference type="InterPro" id="IPR017496">
    <property type="entry name" value="Photo_alph_chp2"/>
</dbReference>
<accession>A0A9Q2ZUK9</accession>
<reference evidence="1" key="1">
    <citation type="journal article" date="2021" name="Genome Biol. Evol.">
        <title>Continental-Scale Gene Flow Prevents Allopatric Divergence of Pelagic Freshwater Bacteria.</title>
        <authorList>
            <person name="Hoetzinger M."/>
            <person name="Pitt A."/>
            <person name="Huemer A."/>
            <person name="Hahn M.W."/>
        </authorList>
    </citation>
    <scope>NUCLEOTIDE SEQUENCE</scope>
    <source>
        <strain evidence="1">SM1-W8</strain>
    </source>
</reference>
<gene>
    <name evidence="1" type="ORF">G6731_04655</name>
</gene>
<name>A0A9Q2ZUK9_9BURK</name>
<dbReference type="Pfam" id="PF12291">
    <property type="entry name" value="DUF3623"/>
    <property type="match status" value="1"/>
</dbReference>
<protein>
    <submittedName>
        <fullName evidence="1">DUF3623 domain-containing protein</fullName>
    </submittedName>
</protein>
<dbReference type="OrthoDB" id="152369at2"/>
<organism evidence="1 2">
    <name type="scientific">Polynucleobacter paneuropaeus</name>
    <dbReference type="NCBI Taxonomy" id="2527775"/>
    <lineage>
        <taxon>Bacteria</taxon>
        <taxon>Pseudomonadati</taxon>
        <taxon>Pseudomonadota</taxon>
        <taxon>Betaproteobacteria</taxon>
        <taxon>Burkholderiales</taxon>
        <taxon>Burkholderiaceae</taxon>
        <taxon>Polynucleobacter</taxon>
    </lineage>
</organism>
<dbReference type="AlphaFoldDB" id="A0A9Q2ZUK9"/>
<comment type="caution">
    <text evidence="1">The sequence shown here is derived from an EMBL/GenBank/DDBJ whole genome shotgun (WGS) entry which is preliminary data.</text>
</comment>
<sequence length="253" mass="29212">MMYFWISPLIFTIFVWWFSTGLILKINSLPKRFFKIIFALSVIVLLMAFWGFAISCQEATVAGAYCSFTCAIMIWGWQELAFLLGYITGSRRSDCPQGLGGIRRAWYAFQTINYHELTLLGLGFALFLMNLEAINQTGFWTYIILWGMRQSTKINIFLGVLNFNEAFLPQHLKYLITYFRRKAMNLLMPFSILVSVLFLVPIWSHAASESSAYEITSSALLGTLLALGLLEHLFLVLPFPNEWLWKWGYKNNQ</sequence>
<proteinExistence type="predicted"/>
<evidence type="ECO:0000313" key="1">
    <source>
        <dbReference type="EMBL" id="MBT8551243.1"/>
    </source>
</evidence>
<dbReference type="RefSeq" id="WP_112314151.1">
    <property type="nucleotide sequence ID" value="NZ_CP030087.1"/>
</dbReference>